<dbReference type="RefSeq" id="WP_176762928.1">
    <property type="nucleotide sequence ID" value="NZ_FNHQ01000017.1"/>
</dbReference>
<dbReference type="CDD" id="cd00130">
    <property type="entry name" value="PAS"/>
    <property type="match status" value="1"/>
</dbReference>
<accession>A0A1G9X9B5</accession>
<keyword evidence="1" id="KW-0597">Phosphoprotein</keyword>
<dbReference type="InterPro" id="IPR011006">
    <property type="entry name" value="CheY-like_superfamily"/>
</dbReference>
<sequence length="848" mass="97851">MKKDIVMLITDTSIKSIILENIIKDGFIPYLVCISQAPEFLKHTVTQIILIIIDTDKSITELTPFLTLYNNAIEYKSIPLIITTSNWQEEESYLNYSVWDFIAKPIKNCVFQLRVKNAIQHSNFTLTDKLLYLSNYDPVSGIYNKRHFFAVTRKLLNDHPNKNFAIFYFDIQRFRLINAFFGRREGDNVIKYIAAHLQQYQMIFPYFSYGHMSGDVFSFCVSFNTHDQLVALSNKLYNNLETYPLPFAIQPRIGISLIEDNKTDINILFDQAVLASKNCSTNYLQHFCFYENSMNDKSIEEQYVVNNMKEALENDQFIIYLQPKYDLRTNTIDGAEALVRWNNPEQGLISPNVFIPIFEHNGFIVNLDFYIWDQVCKLLRRWLDEGRPIYPISVNISRVDLFNPKLVDTICALVNKYNLSPKLLQLELTESAYTSNPQLIKKRMASLREKGFTILMDDFGTGYSSLNMLKDIIVDILKIDMRFLSDCEIPGRGENILGSIVRMAKWLDLLVIVEGVETAEQVNFLRSIGCEYVQGYYFSKPISIGDFETLIAKKSTFIPPPPDTNQTISADDVWNTTSQLESLFSNMLQAMALYEFDGTNIEVLRGNDTYHAMFGYQEAATIRHIFIDVISDSDYENIWNAFHKVASNHQKAECEFCRKPKNGNPKWINMKLKYIRKMAKKDIILVNLCDITSQKIMEMEVLKYRTALASKENTPQTILIIDDAEVNRTILSNIFKGDFHVLQATDAKGALCILKNHNSLIDLIMLDLVMPEMDGITFLERKLTIPEIAGIPVIVITADDSPQQQNRLLEMGIKDYIVKPFVPAILQQRVKNVFESIKYYNNKLEKIK</sequence>
<dbReference type="PROSITE" id="PS50110">
    <property type="entry name" value="RESPONSE_REGULATORY"/>
    <property type="match status" value="1"/>
</dbReference>
<dbReference type="InterPro" id="IPR029787">
    <property type="entry name" value="Nucleotide_cyclase"/>
</dbReference>
<dbReference type="InterPro" id="IPR035919">
    <property type="entry name" value="EAL_sf"/>
</dbReference>
<dbReference type="GO" id="GO:0071111">
    <property type="term" value="F:cyclic-guanylate-specific phosphodiesterase activity"/>
    <property type="evidence" value="ECO:0007669"/>
    <property type="project" value="InterPro"/>
</dbReference>
<dbReference type="STRING" id="349095.SAMN05660299_01773"/>
<dbReference type="Pfam" id="PF00990">
    <property type="entry name" value="GGDEF"/>
    <property type="match status" value="1"/>
</dbReference>
<dbReference type="PANTHER" id="PTHR33121:SF70">
    <property type="entry name" value="SIGNALING PROTEIN YKOW"/>
    <property type="match status" value="1"/>
</dbReference>
<evidence type="ECO:0000259" key="3">
    <source>
        <dbReference type="PROSITE" id="PS50883"/>
    </source>
</evidence>
<dbReference type="PROSITE" id="PS50883">
    <property type="entry name" value="EAL"/>
    <property type="match status" value="1"/>
</dbReference>
<dbReference type="SMART" id="SM00052">
    <property type="entry name" value="EAL"/>
    <property type="match status" value="1"/>
</dbReference>
<dbReference type="Proteomes" id="UP000199309">
    <property type="component" value="Unassembled WGS sequence"/>
</dbReference>
<dbReference type="EMBL" id="FNHQ01000017">
    <property type="protein sequence ID" value="SDM93036.1"/>
    <property type="molecule type" value="Genomic_DNA"/>
</dbReference>
<feature type="domain" description="GGDEF" evidence="4">
    <location>
        <begin position="162"/>
        <end position="292"/>
    </location>
</feature>
<dbReference type="CDD" id="cd01948">
    <property type="entry name" value="EAL"/>
    <property type="match status" value="1"/>
</dbReference>
<dbReference type="GO" id="GO:0000160">
    <property type="term" value="P:phosphorelay signal transduction system"/>
    <property type="evidence" value="ECO:0007669"/>
    <property type="project" value="InterPro"/>
</dbReference>
<evidence type="ECO:0000259" key="2">
    <source>
        <dbReference type="PROSITE" id="PS50110"/>
    </source>
</evidence>
<dbReference type="Gene3D" id="3.20.20.450">
    <property type="entry name" value="EAL domain"/>
    <property type="match status" value="1"/>
</dbReference>
<name>A0A1G9X9B5_9FIRM</name>
<dbReference type="Gene3D" id="3.30.70.270">
    <property type="match status" value="1"/>
</dbReference>
<dbReference type="SUPFAM" id="SSF141868">
    <property type="entry name" value="EAL domain-like"/>
    <property type="match status" value="1"/>
</dbReference>
<dbReference type="Gene3D" id="3.40.50.2300">
    <property type="match status" value="1"/>
</dbReference>
<feature type="domain" description="EAL" evidence="3">
    <location>
        <begin position="301"/>
        <end position="555"/>
    </location>
</feature>
<dbReference type="SMART" id="SM00448">
    <property type="entry name" value="REC"/>
    <property type="match status" value="1"/>
</dbReference>
<dbReference type="CDD" id="cd01949">
    <property type="entry name" value="GGDEF"/>
    <property type="match status" value="1"/>
</dbReference>
<dbReference type="Pfam" id="PF00563">
    <property type="entry name" value="EAL"/>
    <property type="match status" value="1"/>
</dbReference>
<evidence type="ECO:0000313" key="5">
    <source>
        <dbReference type="EMBL" id="SDM93036.1"/>
    </source>
</evidence>
<organism evidence="5 6">
    <name type="scientific">Megasphaera paucivorans</name>
    <dbReference type="NCBI Taxonomy" id="349095"/>
    <lineage>
        <taxon>Bacteria</taxon>
        <taxon>Bacillati</taxon>
        <taxon>Bacillota</taxon>
        <taxon>Negativicutes</taxon>
        <taxon>Veillonellales</taxon>
        <taxon>Veillonellaceae</taxon>
        <taxon>Megasphaera</taxon>
    </lineage>
</organism>
<evidence type="ECO:0000259" key="4">
    <source>
        <dbReference type="PROSITE" id="PS50887"/>
    </source>
</evidence>
<dbReference type="SUPFAM" id="SSF55785">
    <property type="entry name" value="PYP-like sensor domain (PAS domain)"/>
    <property type="match status" value="1"/>
</dbReference>
<dbReference type="InterPro" id="IPR000014">
    <property type="entry name" value="PAS"/>
</dbReference>
<evidence type="ECO:0000313" key="6">
    <source>
        <dbReference type="Proteomes" id="UP000199309"/>
    </source>
</evidence>
<dbReference type="Gene3D" id="3.30.450.20">
    <property type="entry name" value="PAS domain"/>
    <property type="match status" value="1"/>
</dbReference>
<dbReference type="AlphaFoldDB" id="A0A1G9X9B5"/>
<proteinExistence type="predicted"/>
<feature type="domain" description="Response regulatory" evidence="2">
    <location>
        <begin position="717"/>
        <end position="834"/>
    </location>
</feature>
<dbReference type="SMART" id="SM00267">
    <property type="entry name" value="GGDEF"/>
    <property type="match status" value="1"/>
</dbReference>
<dbReference type="InterPro" id="IPR001633">
    <property type="entry name" value="EAL_dom"/>
</dbReference>
<dbReference type="InterPro" id="IPR043128">
    <property type="entry name" value="Rev_trsase/Diguanyl_cyclase"/>
</dbReference>
<reference evidence="5 6" key="1">
    <citation type="submission" date="2016-10" db="EMBL/GenBank/DDBJ databases">
        <authorList>
            <person name="de Groot N.N."/>
        </authorList>
    </citation>
    <scope>NUCLEOTIDE SEQUENCE [LARGE SCALE GENOMIC DNA]</scope>
    <source>
        <strain evidence="5 6">DSM 16981</strain>
    </source>
</reference>
<dbReference type="PROSITE" id="PS50887">
    <property type="entry name" value="GGDEF"/>
    <property type="match status" value="1"/>
</dbReference>
<gene>
    <name evidence="5" type="ORF">SAMN05660299_01773</name>
</gene>
<dbReference type="InterPro" id="IPR050706">
    <property type="entry name" value="Cyclic-di-GMP_PDE-like"/>
</dbReference>
<dbReference type="SUPFAM" id="SSF55073">
    <property type="entry name" value="Nucleotide cyclase"/>
    <property type="match status" value="1"/>
</dbReference>
<dbReference type="InterPro" id="IPR035965">
    <property type="entry name" value="PAS-like_dom_sf"/>
</dbReference>
<dbReference type="InterPro" id="IPR000160">
    <property type="entry name" value="GGDEF_dom"/>
</dbReference>
<dbReference type="InterPro" id="IPR001789">
    <property type="entry name" value="Sig_transdc_resp-reg_receiver"/>
</dbReference>
<protein>
    <submittedName>
        <fullName evidence="5">PAS domain S-box-containing protein/diguanylate cyclase (GGDEF) domain-containing protein</fullName>
    </submittedName>
</protein>
<feature type="modified residue" description="4-aspartylphosphate" evidence="1">
    <location>
        <position position="767"/>
    </location>
</feature>
<keyword evidence="6" id="KW-1185">Reference proteome</keyword>
<evidence type="ECO:0000256" key="1">
    <source>
        <dbReference type="PROSITE-ProRule" id="PRU00169"/>
    </source>
</evidence>
<dbReference type="SUPFAM" id="SSF52172">
    <property type="entry name" value="CheY-like"/>
    <property type="match status" value="1"/>
</dbReference>
<dbReference type="PANTHER" id="PTHR33121">
    <property type="entry name" value="CYCLIC DI-GMP PHOSPHODIESTERASE PDEF"/>
    <property type="match status" value="1"/>
</dbReference>
<dbReference type="Pfam" id="PF00072">
    <property type="entry name" value="Response_reg"/>
    <property type="match status" value="1"/>
</dbReference>